<dbReference type="GeneID" id="80905498"/>
<reference evidence="1" key="1">
    <citation type="submission" date="2022-10" db="EMBL/GenBank/DDBJ databases">
        <title>Tapping the CABI collections for fungal endophytes: first genome assemblies for Collariella, Neodidymelliopsis, Ascochyta clinopodiicola, Didymella pomorum, Didymosphaeria variabile, Neocosmospora piperis and Neocucurbitaria cava.</title>
        <authorList>
            <person name="Hill R."/>
        </authorList>
    </citation>
    <scope>NUCLEOTIDE SEQUENCE</scope>
    <source>
        <strain evidence="1">IMI 356815</strain>
    </source>
</reference>
<evidence type="ECO:0000313" key="2">
    <source>
        <dbReference type="Proteomes" id="UP001140513"/>
    </source>
</evidence>
<organism evidence="1 2">
    <name type="scientific">Didymosphaeria variabile</name>
    <dbReference type="NCBI Taxonomy" id="1932322"/>
    <lineage>
        <taxon>Eukaryota</taxon>
        <taxon>Fungi</taxon>
        <taxon>Dikarya</taxon>
        <taxon>Ascomycota</taxon>
        <taxon>Pezizomycotina</taxon>
        <taxon>Dothideomycetes</taxon>
        <taxon>Pleosporomycetidae</taxon>
        <taxon>Pleosporales</taxon>
        <taxon>Massarineae</taxon>
        <taxon>Didymosphaeriaceae</taxon>
        <taxon>Didymosphaeria</taxon>
    </lineage>
</organism>
<proteinExistence type="predicted"/>
<accession>A0A9W8XT94</accession>
<dbReference type="AlphaFoldDB" id="A0A9W8XT94"/>
<sequence>MPASVRPDFRWTFNEGGFLDMSDDDNRETLENLSNASVLARCRQHLRECDRRQRLFAGAIQRFEMYNQFFASSCDKAYPNGPSEVIATLHAVRRAGDELFPPRRELTLAVSRLRHFVLSLIERLSPTSSVRNENSVLFNDLTHDYEDDENVIRITIMNVTAEMGADPKKKLEMFMKTFKTRLDLLKLQWGRLEVIAKECLGELEDDFAEL</sequence>
<name>A0A9W8XT94_9PLEO</name>
<protein>
    <submittedName>
        <fullName evidence="1">Uncharacterized protein</fullName>
    </submittedName>
</protein>
<comment type="caution">
    <text evidence="1">The sequence shown here is derived from an EMBL/GenBank/DDBJ whole genome shotgun (WGS) entry which is preliminary data.</text>
</comment>
<dbReference type="Proteomes" id="UP001140513">
    <property type="component" value="Unassembled WGS sequence"/>
</dbReference>
<keyword evidence="2" id="KW-1185">Reference proteome</keyword>
<dbReference type="EMBL" id="JAPEUX010000002">
    <property type="protein sequence ID" value="KAJ4357393.1"/>
    <property type="molecule type" value="Genomic_DNA"/>
</dbReference>
<gene>
    <name evidence="1" type="ORF">N0V89_001968</name>
</gene>
<dbReference type="RefSeq" id="XP_056074252.1">
    <property type="nucleotide sequence ID" value="XM_056210779.1"/>
</dbReference>
<dbReference type="OrthoDB" id="3787249at2759"/>
<evidence type="ECO:0000313" key="1">
    <source>
        <dbReference type="EMBL" id="KAJ4357393.1"/>
    </source>
</evidence>